<keyword evidence="1" id="KW-0812">Transmembrane</keyword>
<reference evidence="2 3" key="1">
    <citation type="submission" date="2021-08" db="EMBL/GenBank/DDBJ databases">
        <title>Streptomyces sp. PTM05 isolated from lichen.</title>
        <authorList>
            <person name="Somphong A."/>
            <person name="Phongsopitanun W."/>
            <person name="Tanasupawat S."/>
        </authorList>
    </citation>
    <scope>NUCLEOTIDE SEQUENCE [LARGE SCALE GENOMIC DNA]</scope>
    <source>
        <strain evidence="2 3">Ptm05</strain>
    </source>
</reference>
<evidence type="ECO:0000313" key="2">
    <source>
        <dbReference type="EMBL" id="MBY8889093.1"/>
    </source>
</evidence>
<dbReference type="PROSITE" id="PS51257">
    <property type="entry name" value="PROKAR_LIPOPROTEIN"/>
    <property type="match status" value="1"/>
</dbReference>
<protein>
    <submittedName>
        <fullName evidence="2">Uncharacterized protein</fullName>
    </submittedName>
</protein>
<organism evidence="2 3">
    <name type="scientific">Streptantibioticus parmotrematis</name>
    <dbReference type="NCBI Taxonomy" id="2873249"/>
    <lineage>
        <taxon>Bacteria</taxon>
        <taxon>Bacillati</taxon>
        <taxon>Actinomycetota</taxon>
        <taxon>Actinomycetes</taxon>
        <taxon>Kitasatosporales</taxon>
        <taxon>Streptomycetaceae</taxon>
        <taxon>Streptantibioticus</taxon>
    </lineage>
</organism>
<sequence>MRSSVRHTLISLFDSLDTGISICAALAGGAFGACLANVDLPTTWSSHVRIGAIGALALMSALAVEAAVSSLLVPIRKRVSAARYSHPDRLHIAPAAPGSTAEGLAQLTDAVVADAAFRAACRSYGIDYGESYLRDAQRWTGYEDGTAAFYIAPGVMLHHRCGHDTYGITSRFTLAAANGDLVDIATLDQIRQYLTQHSAADRRNHTLLALEA</sequence>
<dbReference type="EMBL" id="JAINVZ010000035">
    <property type="protein sequence ID" value="MBY8889093.1"/>
    <property type="molecule type" value="Genomic_DNA"/>
</dbReference>
<gene>
    <name evidence="2" type="ORF">K7472_30240</name>
</gene>
<feature type="transmembrane region" description="Helical" evidence="1">
    <location>
        <begin position="20"/>
        <end position="38"/>
    </location>
</feature>
<keyword evidence="1" id="KW-1133">Transmembrane helix</keyword>
<dbReference type="RefSeq" id="WP_222982131.1">
    <property type="nucleotide sequence ID" value="NZ_JAINVZ010000035.1"/>
</dbReference>
<comment type="caution">
    <text evidence="2">The sequence shown here is derived from an EMBL/GenBank/DDBJ whole genome shotgun (WGS) entry which is preliminary data.</text>
</comment>
<keyword evidence="3" id="KW-1185">Reference proteome</keyword>
<accession>A0ABS7R0V3</accession>
<evidence type="ECO:0000313" key="3">
    <source>
        <dbReference type="Proteomes" id="UP001198565"/>
    </source>
</evidence>
<dbReference type="Proteomes" id="UP001198565">
    <property type="component" value="Unassembled WGS sequence"/>
</dbReference>
<name>A0ABS7R0V3_9ACTN</name>
<proteinExistence type="predicted"/>
<evidence type="ECO:0000256" key="1">
    <source>
        <dbReference type="SAM" id="Phobius"/>
    </source>
</evidence>
<feature type="transmembrane region" description="Helical" evidence="1">
    <location>
        <begin position="50"/>
        <end position="73"/>
    </location>
</feature>
<keyword evidence="1" id="KW-0472">Membrane</keyword>